<evidence type="ECO:0000256" key="1">
    <source>
        <dbReference type="PROSITE-ProRule" id="PRU00206"/>
    </source>
</evidence>
<dbReference type="AlphaFoldDB" id="A0A9Q1E5Y6"/>
<comment type="caution">
    <text evidence="1">Lacks conserved residue(s) required for the propagation of feature annotation.</text>
</comment>
<dbReference type="PANTHER" id="PTHR14657">
    <property type="entry name" value="IGF-LIKE FAMILY RECEPTOR 1"/>
    <property type="match status" value="1"/>
</dbReference>
<dbReference type="EMBL" id="JAINUF010000024">
    <property type="protein sequence ID" value="KAJ8332812.1"/>
    <property type="molecule type" value="Genomic_DNA"/>
</dbReference>
<feature type="disulfide bond" evidence="1">
    <location>
        <begin position="95"/>
        <end position="108"/>
    </location>
</feature>
<keyword evidence="2" id="KW-0472">Membrane</keyword>
<dbReference type="Proteomes" id="UP001152622">
    <property type="component" value="Chromosome 24"/>
</dbReference>
<dbReference type="InterPro" id="IPR011029">
    <property type="entry name" value="DEATH-like_dom_sf"/>
</dbReference>
<accession>A0A9Q1E5Y6</accession>
<feature type="transmembrane region" description="Helical" evidence="2">
    <location>
        <begin position="172"/>
        <end position="192"/>
    </location>
</feature>
<sequence>MRAETICLMMSLLCRLGTEDTTIRYSIKCRKNLETYWNKQLQKCEACKERFVTHAGCQFAPNCGRQDNGGQPTPMHVPCGNGTFNDGSFVTCRKCMSCPPDQPTLALCNTTRDTQCCEKEMVIEGECQRPETTVHSTYFNTLTPTEVTQRESTSRPVNRLTTSEPSVPHLHYAWSATALLLFPVCLLLLILLKYKKVKCGRKGNASEVKRDVASQVNHKDKKVEELLARHIQEAPLRIVLDNLDVLEELIMLLDPDNPGAKTTRHVATHCSFSATWINYAYSMKESKSPLKAVLETVTTKFPDWTVGHLARVFNDIGRNDAVVILAKLHVLKANPCQFA</sequence>
<feature type="disulfide bond" evidence="1">
    <location>
        <begin position="98"/>
        <end position="116"/>
    </location>
</feature>
<proteinExistence type="predicted"/>
<comment type="caution">
    <text evidence="5">The sequence shown here is derived from an EMBL/GenBank/DDBJ whole genome shotgun (WGS) entry which is preliminary data.</text>
</comment>
<evidence type="ECO:0000313" key="5">
    <source>
        <dbReference type="EMBL" id="KAJ8332812.1"/>
    </source>
</evidence>
<dbReference type="PANTHER" id="PTHR14657:SF2">
    <property type="entry name" value="IGF-LIKE FAMILY RECEPTOR 1"/>
    <property type="match status" value="1"/>
</dbReference>
<dbReference type="PROSITE" id="PS00652">
    <property type="entry name" value="TNFR_NGFR_1"/>
    <property type="match status" value="1"/>
</dbReference>
<feature type="chain" id="PRO_5040267069" description="TNFR-Cys domain-containing protein" evidence="3">
    <location>
        <begin position="20"/>
        <end position="339"/>
    </location>
</feature>
<evidence type="ECO:0000256" key="2">
    <source>
        <dbReference type="SAM" id="Phobius"/>
    </source>
</evidence>
<dbReference type="PROSITE" id="PS50050">
    <property type="entry name" value="TNFR_NGFR_2"/>
    <property type="match status" value="1"/>
</dbReference>
<dbReference type="GO" id="GO:0005886">
    <property type="term" value="C:plasma membrane"/>
    <property type="evidence" value="ECO:0007669"/>
    <property type="project" value="TreeGrafter"/>
</dbReference>
<dbReference type="InterPro" id="IPR001368">
    <property type="entry name" value="TNFR/NGFR_Cys_rich_reg"/>
</dbReference>
<protein>
    <recommendedName>
        <fullName evidence="4">TNFR-Cys domain-containing protein</fullName>
    </recommendedName>
</protein>
<feature type="domain" description="TNFR-Cys" evidence="4">
    <location>
        <begin position="78"/>
        <end position="116"/>
    </location>
</feature>
<name>A0A9Q1E5Y6_SYNKA</name>
<dbReference type="OrthoDB" id="8945565at2759"/>
<keyword evidence="2" id="KW-1133">Transmembrane helix</keyword>
<gene>
    <name evidence="5" type="ORF">SKAU_G00417080</name>
</gene>
<dbReference type="InterPro" id="IPR042355">
    <property type="entry name" value="IGFLR1"/>
</dbReference>
<dbReference type="SUPFAM" id="SSF47986">
    <property type="entry name" value="DEATH domain"/>
    <property type="match status" value="1"/>
</dbReference>
<organism evidence="5 6">
    <name type="scientific">Synaphobranchus kaupii</name>
    <name type="common">Kaup's arrowtooth eel</name>
    <dbReference type="NCBI Taxonomy" id="118154"/>
    <lineage>
        <taxon>Eukaryota</taxon>
        <taxon>Metazoa</taxon>
        <taxon>Chordata</taxon>
        <taxon>Craniata</taxon>
        <taxon>Vertebrata</taxon>
        <taxon>Euteleostomi</taxon>
        <taxon>Actinopterygii</taxon>
        <taxon>Neopterygii</taxon>
        <taxon>Teleostei</taxon>
        <taxon>Anguilliformes</taxon>
        <taxon>Synaphobranchidae</taxon>
        <taxon>Synaphobranchus</taxon>
    </lineage>
</organism>
<keyword evidence="2" id="KW-0812">Transmembrane</keyword>
<evidence type="ECO:0000256" key="3">
    <source>
        <dbReference type="SAM" id="SignalP"/>
    </source>
</evidence>
<reference evidence="5" key="1">
    <citation type="journal article" date="2023" name="Science">
        <title>Genome structures resolve the early diversification of teleost fishes.</title>
        <authorList>
            <person name="Parey E."/>
            <person name="Louis A."/>
            <person name="Montfort J."/>
            <person name="Bouchez O."/>
            <person name="Roques C."/>
            <person name="Iampietro C."/>
            <person name="Lluch J."/>
            <person name="Castinel A."/>
            <person name="Donnadieu C."/>
            <person name="Desvignes T."/>
            <person name="Floi Bucao C."/>
            <person name="Jouanno E."/>
            <person name="Wen M."/>
            <person name="Mejri S."/>
            <person name="Dirks R."/>
            <person name="Jansen H."/>
            <person name="Henkel C."/>
            <person name="Chen W.J."/>
            <person name="Zahm M."/>
            <person name="Cabau C."/>
            <person name="Klopp C."/>
            <person name="Thompson A.W."/>
            <person name="Robinson-Rechavi M."/>
            <person name="Braasch I."/>
            <person name="Lecointre G."/>
            <person name="Bobe J."/>
            <person name="Postlethwait J.H."/>
            <person name="Berthelot C."/>
            <person name="Roest Crollius H."/>
            <person name="Guiguen Y."/>
        </authorList>
    </citation>
    <scope>NUCLEOTIDE SEQUENCE</scope>
    <source>
        <strain evidence="5">WJC10195</strain>
    </source>
</reference>
<keyword evidence="1" id="KW-1015">Disulfide bond</keyword>
<evidence type="ECO:0000259" key="4">
    <source>
        <dbReference type="PROSITE" id="PS50050"/>
    </source>
</evidence>
<dbReference type="SMART" id="SM00208">
    <property type="entry name" value="TNFR"/>
    <property type="match status" value="1"/>
</dbReference>
<keyword evidence="3" id="KW-0732">Signal</keyword>
<feature type="signal peptide" evidence="3">
    <location>
        <begin position="1"/>
        <end position="19"/>
    </location>
</feature>
<dbReference type="Gene3D" id="1.10.533.10">
    <property type="entry name" value="Death Domain, Fas"/>
    <property type="match status" value="1"/>
</dbReference>
<evidence type="ECO:0000313" key="6">
    <source>
        <dbReference type="Proteomes" id="UP001152622"/>
    </source>
</evidence>
<feature type="repeat" description="TNFR-Cys" evidence="1">
    <location>
        <begin position="78"/>
        <end position="116"/>
    </location>
</feature>
<keyword evidence="6" id="KW-1185">Reference proteome</keyword>